<dbReference type="InterPro" id="IPR013783">
    <property type="entry name" value="Ig-like_fold"/>
</dbReference>
<dbReference type="PANTHER" id="PTHR23267">
    <property type="entry name" value="IMMUNOGLOBULIN LIGHT CHAIN"/>
    <property type="match status" value="1"/>
</dbReference>
<dbReference type="EMBL" id="GL214877">
    <property type="protein sequence ID" value="EFB29410.1"/>
    <property type="molecule type" value="Genomic_DNA"/>
</dbReference>
<dbReference type="InterPro" id="IPR050150">
    <property type="entry name" value="IgV_Light_Chain"/>
</dbReference>
<keyword evidence="1" id="KW-0732">Signal</keyword>
<dbReference type="SUPFAM" id="SSF48726">
    <property type="entry name" value="Immunoglobulin"/>
    <property type="match status" value="1"/>
</dbReference>
<evidence type="ECO:0000313" key="2">
    <source>
        <dbReference type="EMBL" id="EFB29410.1"/>
    </source>
</evidence>
<dbReference type="InterPro" id="IPR036179">
    <property type="entry name" value="Ig-like_dom_sf"/>
</dbReference>
<dbReference type="InParanoid" id="D2I8X5"/>
<protein>
    <recommendedName>
        <fullName evidence="3">Immunoglobulin V-set domain-containing protein</fullName>
    </recommendedName>
</protein>
<reference evidence="2" key="1">
    <citation type="journal article" date="2010" name="Nature">
        <title>The sequence and de novo assembly of the giant panda genome.</title>
        <authorList>
            <person name="Li R."/>
            <person name="Fan W."/>
            <person name="Tian G."/>
            <person name="Zhu H."/>
            <person name="He L."/>
            <person name="Cai J."/>
            <person name="Huang Q."/>
            <person name="Cai Q."/>
            <person name="Li B."/>
            <person name="Bai Y."/>
            <person name="Zhang Z."/>
            <person name="Zhang Y."/>
            <person name="Wang W."/>
            <person name="Li J."/>
            <person name="Wei F."/>
            <person name="Li H."/>
            <person name="Jian M."/>
            <person name="Li J."/>
            <person name="Zhang Z."/>
            <person name="Nielsen R."/>
            <person name="Li D."/>
            <person name="Gu W."/>
            <person name="Yang Z."/>
            <person name="Xuan Z."/>
            <person name="Ryder O.A."/>
            <person name="Leung F.C."/>
            <person name="Zhou Y."/>
            <person name="Cao J."/>
            <person name="Sun X."/>
            <person name="Fu Y."/>
            <person name="Fang X."/>
            <person name="Guo X."/>
            <person name="Wang B."/>
            <person name="Hou R."/>
            <person name="Shen F."/>
            <person name="Mu B."/>
            <person name="Ni P."/>
            <person name="Lin R."/>
            <person name="Qian W."/>
            <person name="Wang G."/>
            <person name="Yu C."/>
            <person name="Nie W."/>
            <person name="Wang J."/>
            <person name="Wu Z."/>
            <person name="Liang H."/>
            <person name="Min J."/>
            <person name="Wu Q."/>
            <person name="Cheng S."/>
            <person name="Ruan J."/>
            <person name="Wang M."/>
            <person name="Shi Z."/>
            <person name="Wen M."/>
            <person name="Liu B."/>
            <person name="Ren X."/>
            <person name="Zheng H."/>
            <person name="Dong D."/>
            <person name="Cook K."/>
            <person name="Shan G."/>
            <person name="Zhang H."/>
            <person name="Kosiol C."/>
            <person name="Xie X."/>
            <person name="Lu Z."/>
            <person name="Zheng H."/>
            <person name="Li Y."/>
            <person name="Steiner C.C."/>
            <person name="Lam T.T."/>
            <person name="Lin S."/>
            <person name="Zhang Q."/>
            <person name="Li G."/>
            <person name="Tian J."/>
            <person name="Gong T."/>
            <person name="Liu H."/>
            <person name="Zhang D."/>
            <person name="Fang L."/>
            <person name="Ye C."/>
            <person name="Zhang J."/>
            <person name="Hu W."/>
            <person name="Xu A."/>
            <person name="Ren Y."/>
            <person name="Zhang G."/>
            <person name="Bruford M.W."/>
            <person name="Li Q."/>
            <person name="Ma L."/>
            <person name="Guo Y."/>
            <person name="An N."/>
            <person name="Hu Y."/>
            <person name="Zheng Y."/>
            <person name="Shi Y."/>
            <person name="Li Z."/>
            <person name="Liu Q."/>
            <person name="Chen Y."/>
            <person name="Zhao J."/>
            <person name="Qu N."/>
            <person name="Zhao S."/>
            <person name="Tian F."/>
            <person name="Wang X."/>
            <person name="Wang H."/>
            <person name="Xu L."/>
            <person name="Liu X."/>
            <person name="Vinar T."/>
            <person name="Wang Y."/>
            <person name="Lam T.W."/>
            <person name="Yiu S.M."/>
            <person name="Liu S."/>
            <person name="Zhang H."/>
            <person name="Li D."/>
            <person name="Huang Y."/>
            <person name="Wang X."/>
            <person name="Yang G."/>
            <person name="Jiang Z."/>
            <person name="Wang J."/>
            <person name="Qin N."/>
            <person name="Li L."/>
            <person name="Li J."/>
            <person name="Bolund L."/>
            <person name="Kristiansen K."/>
            <person name="Wong G.K."/>
            <person name="Olson M."/>
            <person name="Zhang X."/>
            <person name="Li S."/>
            <person name="Yang H."/>
            <person name="Wang J."/>
            <person name="Wang J."/>
        </authorList>
    </citation>
    <scope>NUCLEOTIDE SEQUENCE [LARGE SCALE GENOMIC DNA]</scope>
</reference>
<dbReference type="AlphaFoldDB" id="D2I8X5"/>
<feature type="chain" id="PRO_5003032270" description="Immunoglobulin V-set domain-containing protein" evidence="1">
    <location>
        <begin position="20"/>
        <end position="78"/>
    </location>
</feature>
<feature type="non-terminal residue" evidence="2">
    <location>
        <position position="78"/>
    </location>
</feature>
<name>D2I8X5_AILME</name>
<proteinExistence type="predicted"/>
<evidence type="ECO:0008006" key="3">
    <source>
        <dbReference type="Google" id="ProtNLM"/>
    </source>
</evidence>
<organism evidence="2">
    <name type="scientific">Ailuropoda melanoleuca</name>
    <name type="common">Giant panda</name>
    <dbReference type="NCBI Taxonomy" id="9646"/>
    <lineage>
        <taxon>Eukaryota</taxon>
        <taxon>Metazoa</taxon>
        <taxon>Chordata</taxon>
        <taxon>Craniata</taxon>
        <taxon>Vertebrata</taxon>
        <taxon>Euteleostomi</taxon>
        <taxon>Mammalia</taxon>
        <taxon>Eutheria</taxon>
        <taxon>Laurasiatheria</taxon>
        <taxon>Carnivora</taxon>
        <taxon>Caniformia</taxon>
        <taxon>Ursidae</taxon>
        <taxon>Ailuropoda</taxon>
    </lineage>
</organism>
<evidence type="ECO:0000256" key="1">
    <source>
        <dbReference type="SAM" id="SignalP"/>
    </source>
</evidence>
<dbReference type="Gene3D" id="2.60.40.10">
    <property type="entry name" value="Immunoglobulins"/>
    <property type="match status" value="1"/>
</dbReference>
<feature type="signal peptide" evidence="1">
    <location>
        <begin position="1"/>
        <end position="19"/>
    </location>
</feature>
<sequence length="78" mass="8367">MSWSPLLLTLLVHCTGSLAQSELTQPPSVTGSLVERVTISCTGSSTNIGRGYVSCFQQVPGTYPRTIIYSSNYRPSGI</sequence>
<gene>
    <name evidence="2" type="ORF">PANDA_022585</name>
</gene>
<accession>D2I8X5</accession>